<dbReference type="RefSeq" id="WP_209995722.1">
    <property type="nucleotide sequence ID" value="NZ_BAAAJY010000018.1"/>
</dbReference>
<sequence length="68" mass="7134">MNNSKQTQTGARYAWIGFAMGIACMAGMFNRGLAIGQPGLVVMSSSLAAVLGATWSTTHVALKMRTAK</sequence>
<protein>
    <submittedName>
        <fullName evidence="2">Uncharacterized protein</fullName>
    </submittedName>
</protein>
<dbReference type="PROSITE" id="PS51257">
    <property type="entry name" value="PROKAR_LIPOPROTEIN"/>
    <property type="match status" value="1"/>
</dbReference>
<reference evidence="2 3" key="1">
    <citation type="submission" date="2021-03" db="EMBL/GenBank/DDBJ databases">
        <title>Sequencing the genomes of 1000 actinobacteria strains.</title>
        <authorList>
            <person name="Klenk H.-P."/>
        </authorList>
    </citation>
    <scope>NUCLEOTIDE SEQUENCE [LARGE SCALE GENOMIC DNA]</scope>
    <source>
        <strain evidence="2 3">DSM 15797</strain>
    </source>
</reference>
<proteinExistence type="predicted"/>
<dbReference type="EMBL" id="JAGIOF010000001">
    <property type="protein sequence ID" value="MBP2384967.1"/>
    <property type="molecule type" value="Genomic_DNA"/>
</dbReference>
<evidence type="ECO:0000313" key="3">
    <source>
        <dbReference type="Proteomes" id="UP001296993"/>
    </source>
</evidence>
<keyword evidence="1" id="KW-0472">Membrane</keyword>
<keyword evidence="3" id="KW-1185">Reference proteome</keyword>
<evidence type="ECO:0000256" key="1">
    <source>
        <dbReference type="SAM" id="Phobius"/>
    </source>
</evidence>
<keyword evidence="1" id="KW-0812">Transmembrane</keyword>
<keyword evidence="1" id="KW-1133">Transmembrane helix</keyword>
<comment type="caution">
    <text evidence="2">The sequence shown here is derived from an EMBL/GenBank/DDBJ whole genome shotgun (WGS) entry which is preliminary data.</text>
</comment>
<name>A0ABS4X928_9MICC</name>
<organism evidence="2 3">
    <name type="scientific">Paeniglutamicibacter kerguelensis</name>
    <dbReference type="NCBI Taxonomy" id="254788"/>
    <lineage>
        <taxon>Bacteria</taxon>
        <taxon>Bacillati</taxon>
        <taxon>Actinomycetota</taxon>
        <taxon>Actinomycetes</taxon>
        <taxon>Micrococcales</taxon>
        <taxon>Micrococcaceae</taxon>
        <taxon>Paeniglutamicibacter</taxon>
    </lineage>
</organism>
<feature type="transmembrane region" description="Helical" evidence="1">
    <location>
        <begin position="12"/>
        <end position="29"/>
    </location>
</feature>
<dbReference type="Proteomes" id="UP001296993">
    <property type="component" value="Unassembled WGS sequence"/>
</dbReference>
<accession>A0ABS4X928</accession>
<gene>
    <name evidence="2" type="ORF">JOF47_000478</name>
</gene>
<evidence type="ECO:0000313" key="2">
    <source>
        <dbReference type="EMBL" id="MBP2384967.1"/>
    </source>
</evidence>
<feature type="transmembrane region" description="Helical" evidence="1">
    <location>
        <begin position="41"/>
        <end position="62"/>
    </location>
</feature>